<name>A0A2Z7AA57_9LAMI</name>
<sequence length="247" mass="29367">MIRIRRGYPTDDRVMNFYFRDYRSVVDYEYFGGVLSMDTTYRTNKYNLICAPFVGLNHHMQNVMFDFEWLFRTFLDSINGKQPQTIFSDQCQAMVNAIERVFSHSHHHPSHINQNAPTHFGRLNGDSSFKNLWHKCMSHCESEDEFEETCKLMIDKYNLDSHRWLNVRYKIRKKWATAFCNERFSAGLLATSRTEATNMALKRTGNKMSSLYDFVMNFTKVQTNWGKKEKNEDTPFRHGKPYSWLIL</sequence>
<gene>
    <name evidence="2" type="ORF">F511_36044</name>
</gene>
<dbReference type="PANTHER" id="PTHR47718">
    <property type="entry name" value="OS01G0519700 PROTEIN"/>
    <property type="match status" value="1"/>
</dbReference>
<dbReference type="Pfam" id="PF10551">
    <property type="entry name" value="MULE"/>
    <property type="match status" value="1"/>
</dbReference>
<organism evidence="2 3">
    <name type="scientific">Dorcoceras hygrometricum</name>
    <dbReference type="NCBI Taxonomy" id="472368"/>
    <lineage>
        <taxon>Eukaryota</taxon>
        <taxon>Viridiplantae</taxon>
        <taxon>Streptophyta</taxon>
        <taxon>Embryophyta</taxon>
        <taxon>Tracheophyta</taxon>
        <taxon>Spermatophyta</taxon>
        <taxon>Magnoliopsida</taxon>
        <taxon>eudicotyledons</taxon>
        <taxon>Gunneridae</taxon>
        <taxon>Pentapetalae</taxon>
        <taxon>asterids</taxon>
        <taxon>lamiids</taxon>
        <taxon>Lamiales</taxon>
        <taxon>Gesneriaceae</taxon>
        <taxon>Didymocarpoideae</taxon>
        <taxon>Trichosporeae</taxon>
        <taxon>Loxocarpinae</taxon>
        <taxon>Dorcoceras</taxon>
    </lineage>
</organism>
<dbReference type="PANTHER" id="PTHR47718:SF17">
    <property type="entry name" value="PROTEIN FAR1-RELATED SEQUENCE 5-LIKE"/>
    <property type="match status" value="1"/>
</dbReference>
<dbReference type="InterPro" id="IPR018289">
    <property type="entry name" value="MULE_transposase_dom"/>
</dbReference>
<evidence type="ECO:0000313" key="2">
    <source>
        <dbReference type="EMBL" id="KZV18612.1"/>
    </source>
</evidence>
<keyword evidence="3" id="KW-1185">Reference proteome</keyword>
<accession>A0A2Z7AA57</accession>
<protein>
    <recommendedName>
        <fullName evidence="1">MULE transposase domain-containing protein</fullName>
    </recommendedName>
</protein>
<feature type="domain" description="MULE transposase" evidence="1">
    <location>
        <begin position="34"/>
        <end position="112"/>
    </location>
</feature>
<dbReference type="AlphaFoldDB" id="A0A2Z7AA57"/>
<evidence type="ECO:0000313" key="3">
    <source>
        <dbReference type="Proteomes" id="UP000250235"/>
    </source>
</evidence>
<reference evidence="2 3" key="1">
    <citation type="journal article" date="2015" name="Proc. Natl. Acad. Sci. U.S.A.">
        <title>The resurrection genome of Boea hygrometrica: A blueprint for survival of dehydration.</title>
        <authorList>
            <person name="Xiao L."/>
            <person name="Yang G."/>
            <person name="Zhang L."/>
            <person name="Yang X."/>
            <person name="Zhao S."/>
            <person name="Ji Z."/>
            <person name="Zhou Q."/>
            <person name="Hu M."/>
            <person name="Wang Y."/>
            <person name="Chen M."/>
            <person name="Xu Y."/>
            <person name="Jin H."/>
            <person name="Xiao X."/>
            <person name="Hu G."/>
            <person name="Bao F."/>
            <person name="Hu Y."/>
            <person name="Wan P."/>
            <person name="Li L."/>
            <person name="Deng X."/>
            <person name="Kuang T."/>
            <person name="Xiang C."/>
            <person name="Zhu J.K."/>
            <person name="Oliver M.J."/>
            <person name="He Y."/>
        </authorList>
    </citation>
    <scope>NUCLEOTIDE SEQUENCE [LARGE SCALE GENOMIC DNA]</scope>
    <source>
        <strain evidence="3">cv. XS01</strain>
    </source>
</reference>
<dbReference type="OrthoDB" id="751756at2759"/>
<dbReference type="EMBL" id="KV017303">
    <property type="protein sequence ID" value="KZV18612.1"/>
    <property type="molecule type" value="Genomic_DNA"/>
</dbReference>
<proteinExistence type="predicted"/>
<dbReference type="Proteomes" id="UP000250235">
    <property type="component" value="Unassembled WGS sequence"/>
</dbReference>
<evidence type="ECO:0000259" key="1">
    <source>
        <dbReference type="Pfam" id="PF10551"/>
    </source>
</evidence>